<organism evidence="1 2">
    <name type="scientific">Cohnella soli</name>
    <dbReference type="NCBI Taxonomy" id="425005"/>
    <lineage>
        <taxon>Bacteria</taxon>
        <taxon>Bacillati</taxon>
        <taxon>Bacillota</taxon>
        <taxon>Bacilli</taxon>
        <taxon>Bacillales</taxon>
        <taxon>Paenibacillaceae</taxon>
        <taxon>Cohnella</taxon>
    </lineage>
</organism>
<dbReference type="RefSeq" id="WP_378131303.1">
    <property type="nucleotide sequence ID" value="NZ_JBHSMI010000013.1"/>
</dbReference>
<name>A0ABW0HQC5_9BACL</name>
<accession>A0ABW0HQC5</accession>
<evidence type="ECO:0000313" key="1">
    <source>
        <dbReference type="EMBL" id="MFC5402660.1"/>
    </source>
</evidence>
<sequence length="297" mass="32015">MAERAATVKSGDPDFIHLVEQGLFFGSVHSVFERTLNIADATTGELYTIANHAVDNGPNTLVTELDRCSTLGLAAHDRVISENQCLIVEGKLEISVVGAEPWHAVLPAYPREQERLLANVQVAKRHIDAFGQNGGMLKSVAPVSSFEAETRRLLAERSSHLLAELAAGRWRDAIPSALGLVGLGPGLTPSGDDYLTGLFTAFNLPNSPLWSGRPFCSEVVAGASELTNPISFITMKKAADGQVRESIIRFVQAAVEGIPEETTERLAEVLRIGSSSGTEIALGLIHGLELNLEQRWR</sequence>
<comment type="caution">
    <text evidence="1">The sequence shown here is derived from an EMBL/GenBank/DDBJ whole genome shotgun (WGS) entry which is preliminary data.</text>
</comment>
<dbReference type="EMBL" id="JBHSMI010000013">
    <property type="protein sequence ID" value="MFC5402660.1"/>
    <property type="molecule type" value="Genomic_DNA"/>
</dbReference>
<keyword evidence="2" id="KW-1185">Reference proteome</keyword>
<gene>
    <name evidence="1" type="ORF">ACFPOF_07900</name>
</gene>
<dbReference type="Proteomes" id="UP001596113">
    <property type="component" value="Unassembled WGS sequence"/>
</dbReference>
<dbReference type="Pfam" id="PF11392">
    <property type="entry name" value="AllH"/>
    <property type="match status" value="1"/>
</dbReference>
<protein>
    <submittedName>
        <fullName evidence="1">DUF2877 domain-containing protein</fullName>
    </submittedName>
</protein>
<dbReference type="InterPro" id="IPR021530">
    <property type="entry name" value="AllH-like"/>
</dbReference>
<proteinExistence type="predicted"/>
<evidence type="ECO:0000313" key="2">
    <source>
        <dbReference type="Proteomes" id="UP001596113"/>
    </source>
</evidence>
<reference evidence="2" key="1">
    <citation type="journal article" date="2019" name="Int. J. Syst. Evol. Microbiol.">
        <title>The Global Catalogue of Microorganisms (GCM) 10K type strain sequencing project: providing services to taxonomists for standard genome sequencing and annotation.</title>
        <authorList>
            <consortium name="The Broad Institute Genomics Platform"/>
            <consortium name="The Broad Institute Genome Sequencing Center for Infectious Disease"/>
            <person name="Wu L."/>
            <person name="Ma J."/>
        </authorList>
    </citation>
    <scope>NUCLEOTIDE SEQUENCE [LARGE SCALE GENOMIC DNA]</scope>
    <source>
        <strain evidence="2">CGMCC 1.18575</strain>
    </source>
</reference>